<evidence type="ECO:0000313" key="3">
    <source>
        <dbReference type="Proteomes" id="UP001633002"/>
    </source>
</evidence>
<evidence type="ECO:0000313" key="2">
    <source>
        <dbReference type="EMBL" id="KAL3698699.1"/>
    </source>
</evidence>
<dbReference type="EMBL" id="JBJQOH010000002">
    <property type="protein sequence ID" value="KAL3698699.1"/>
    <property type="molecule type" value="Genomic_DNA"/>
</dbReference>
<reference evidence="2 3" key="1">
    <citation type="submission" date="2024-09" db="EMBL/GenBank/DDBJ databases">
        <title>Chromosome-scale assembly of Riccia sorocarpa.</title>
        <authorList>
            <person name="Paukszto L."/>
        </authorList>
    </citation>
    <scope>NUCLEOTIDE SEQUENCE [LARGE SCALE GENOMIC DNA]</scope>
    <source>
        <strain evidence="2">LP-2024</strain>
        <tissue evidence="2">Aerial parts of the thallus</tissue>
    </source>
</reference>
<comment type="caution">
    <text evidence="2">The sequence shown here is derived from an EMBL/GenBank/DDBJ whole genome shotgun (WGS) entry which is preliminary data.</text>
</comment>
<name>A0ABD3I836_9MARC</name>
<dbReference type="AlphaFoldDB" id="A0ABD3I836"/>
<feature type="region of interest" description="Disordered" evidence="1">
    <location>
        <begin position="1"/>
        <end position="29"/>
    </location>
</feature>
<protein>
    <recommendedName>
        <fullName evidence="4">Reverse transcriptase domain-containing protein</fullName>
    </recommendedName>
</protein>
<sequence length="354" mass="40047">MQTLESPRNSRHTEKILPAVHSDAIAGTEVRMLDADEYLKKRAAAETSQTDKVSPSTKPKKKKNKPKGQSGAVAQEEIDQASSQEDQHKHPGDNTQVNLTSLLDKSSAAGHDSLEQRRKQGCPIAPMLFAISTQPLMAMLREEEKLGTIQGVAVPRGRPFLHQFFADDSGKNITASQAVFRKVQWVVHRFESISGALLNLSKSMIVPLAMQEVPTCIAKVVKDQGGLEIIPFRLQSRTLKMRHISRILSGKDVEWAAAVKFFLKENISRGTSYRKRRYWSAAEAMLLHPFMRTHYSKTTDMLMDSWRNAVKLMVFTGPTYFIPSTLEIDPIWQWTRIFFQTESYHPIKILLENS</sequence>
<evidence type="ECO:0008006" key="4">
    <source>
        <dbReference type="Google" id="ProtNLM"/>
    </source>
</evidence>
<dbReference type="Proteomes" id="UP001633002">
    <property type="component" value="Unassembled WGS sequence"/>
</dbReference>
<feature type="region of interest" description="Disordered" evidence="1">
    <location>
        <begin position="43"/>
        <end position="97"/>
    </location>
</feature>
<feature type="compositionally biased region" description="Polar residues" evidence="1">
    <location>
        <begin position="46"/>
        <end position="57"/>
    </location>
</feature>
<organism evidence="2 3">
    <name type="scientific">Riccia sorocarpa</name>
    <dbReference type="NCBI Taxonomy" id="122646"/>
    <lineage>
        <taxon>Eukaryota</taxon>
        <taxon>Viridiplantae</taxon>
        <taxon>Streptophyta</taxon>
        <taxon>Embryophyta</taxon>
        <taxon>Marchantiophyta</taxon>
        <taxon>Marchantiopsida</taxon>
        <taxon>Marchantiidae</taxon>
        <taxon>Marchantiales</taxon>
        <taxon>Ricciaceae</taxon>
        <taxon>Riccia</taxon>
    </lineage>
</organism>
<keyword evidence="3" id="KW-1185">Reference proteome</keyword>
<gene>
    <name evidence="2" type="ORF">R1sor_012775</name>
</gene>
<accession>A0ABD3I836</accession>
<proteinExistence type="predicted"/>
<evidence type="ECO:0000256" key="1">
    <source>
        <dbReference type="SAM" id="MobiDB-lite"/>
    </source>
</evidence>